<evidence type="ECO:0000313" key="4">
    <source>
        <dbReference type="EMBL" id="RHE70106.1"/>
    </source>
</evidence>
<name>A0A174RLT2_9FIRM</name>
<dbReference type="Proteomes" id="UP000284267">
    <property type="component" value="Unassembled WGS sequence"/>
</dbReference>
<evidence type="ECO:0000313" key="5">
    <source>
        <dbReference type="EMBL" id="RHK95814.1"/>
    </source>
</evidence>
<dbReference type="Proteomes" id="UP000265808">
    <property type="component" value="Unassembled WGS sequence"/>
</dbReference>
<dbReference type="Proteomes" id="UP000285839">
    <property type="component" value="Unassembled WGS sequence"/>
</dbReference>
<dbReference type="Proteomes" id="UP000285897">
    <property type="component" value="Unassembled WGS sequence"/>
</dbReference>
<dbReference type="EMBL" id="QSHL01000003">
    <property type="protein sequence ID" value="RHC08538.1"/>
    <property type="molecule type" value="Genomic_DNA"/>
</dbReference>
<evidence type="ECO:0000313" key="14">
    <source>
        <dbReference type="Proteomes" id="UP000409147"/>
    </source>
</evidence>
<reference evidence="7 14" key="3">
    <citation type="submission" date="2019-07" db="EMBL/GenBank/DDBJ databases">
        <authorList>
            <person name="Hibberd C M."/>
            <person name="Gehrig L. J."/>
            <person name="Chang H.-W."/>
            <person name="Venkatesh S."/>
        </authorList>
    </citation>
    <scope>NUCLEOTIDE SEQUENCE [LARGE SCALE GENOMIC DNA]</scope>
    <source>
        <strain evidence="7">Ruminococcus_obeum_SSTS_Bg7063</strain>
    </source>
</reference>
<evidence type="ECO:0000313" key="2">
    <source>
        <dbReference type="EMBL" id="RGR44857.1"/>
    </source>
</evidence>
<evidence type="ECO:0000313" key="9">
    <source>
        <dbReference type="Proteomes" id="UP000265808"/>
    </source>
</evidence>
<dbReference type="EMBL" id="QROS01000004">
    <property type="protein sequence ID" value="RHL48383.1"/>
    <property type="molecule type" value="Genomic_DNA"/>
</dbReference>
<evidence type="ECO:0000313" key="1">
    <source>
        <dbReference type="EMBL" id="CUP83940.1"/>
    </source>
</evidence>
<evidence type="ECO:0000313" key="6">
    <source>
        <dbReference type="EMBL" id="RHL48383.1"/>
    </source>
</evidence>
<evidence type="ECO:0000313" key="11">
    <source>
        <dbReference type="Proteomes" id="UP000284267"/>
    </source>
</evidence>
<evidence type="ECO:0000313" key="12">
    <source>
        <dbReference type="Proteomes" id="UP000285839"/>
    </source>
</evidence>
<dbReference type="Proteomes" id="UP000409147">
    <property type="component" value="Unassembled WGS sequence"/>
</dbReference>
<evidence type="ECO:0000313" key="8">
    <source>
        <dbReference type="Proteomes" id="UP000095413"/>
    </source>
</evidence>
<dbReference type="EMBL" id="QRUH01000024">
    <property type="protein sequence ID" value="RGR44857.1"/>
    <property type="molecule type" value="Genomic_DNA"/>
</dbReference>
<organism evidence="1 8">
    <name type="scientific">Blautia obeum</name>
    <dbReference type="NCBI Taxonomy" id="40520"/>
    <lineage>
        <taxon>Bacteria</taxon>
        <taxon>Bacillati</taxon>
        <taxon>Bacillota</taxon>
        <taxon>Clostridia</taxon>
        <taxon>Lachnospirales</taxon>
        <taxon>Lachnospiraceae</taxon>
        <taxon>Blautia</taxon>
    </lineage>
</organism>
<keyword evidence="14" id="KW-1185">Reference proteome</keyword>
<evidence type="ECO:0000313" key="7">
    <source>
        <dbReference type="EMBL" id="VUW95544.1"/>
    </source>
</evidence>
<proteinExistence type="predicted"/>
<dbReference type="EMBL" id="QROE01000003">
    <property type="protein sequence ID" value="RHK95814.1"/>
    <property type="molecule type" value="Genomic_DNA"/>
</dbReference>
<sequence length="61" mass="6742">MRKDADFTGKIKSAVAGGGRNRYNKDSVFLSLDIEETTGGQYADNRNQRNMDSTLCKIIIG</sequence>
<protein>
    <submittedName>
        <fullName evidence="1">Uncharacterized protein</fullName>
    </submittedName>
</protein>
<reference evidence="1 8" key="1">
    <citation type="submission" date="2015-09" db="EMBL/GenBank/DDBJ databases">
        <authorList>
            <consortium name="Pathogen Informatics"/>
        </authorList>
    </citation>
    <scope>NUCLEOTIDE SEQUENCE [LARGE SCALE GENOMIC DNA]</scope>
    <source>
        <strain evidence="1 8">2789STDY5834921</strain>
    </source>
</reference>
<dbReference type="EMBL" id="QSKO01000033">
    <property type="protein sequence ID" value="RHE70106.1"/>
    <property type="molecule type" value="Genomic_DNA"/>
</dbReference>
<gene>
    <name evidence="6" type="ORF">DW021_06725</name>
    <name evidence="5" type="ORF">DW040_08340</name>
    <name evidence="4" type="ORF">DW723_15530</name>
    <name evidence="3" type="ORF">DW859_06600</name>
    <name evidence="2" type="ORF">DWY46_17970</name>
    <name evidence="1" type="ORF">ERS852533_02734</name>
    <name evidence="7" type="ORF">ROSSTS7063_00700</name>
</gene>
<dbReference type="OrthoDB" id="1971777at2"/>
<evidence type="ECO:0000313" key="3">
    <source>
        <dbReference type="EMBL" id="RHC08538.1"/>
    </source>
</evidence>
<dbReference type="EMBL" id="CZBA01000018">
    <property type="protein sequence ID" value="CUP83940.1"/>
    <property type="molecule type" value="Genomic_DNA"/>
</dbReference>
<dbReference type="Proteomes" id="UP000095413">
    <property type="component" value="Unassembled WGS sequence"/>
</dbReference>
<evidence type="ECO:0000313" key="13">
    <source>
        <dbReference type="Proteomes" id="UP000285897"/>
    </source>
</evidence>
<dbReference type="RefSeq" id="WP_055056597.1">
    <property type="nucleotide sequence ID" value="NZ_CABHNB010000011.1"/>
</dbReference>
<evidence type="ECO:0000313" key="10">
    <source>
        <dbReference type="Proteomes" id="UP000283928"/>
    </source>
</evidence>
<accession>A0A174RLT2</accession>
<dbReference type="Proteomes" id="UP000283928">
    <property type="component" value="Unassembled WGS sequence"/>
</dbReference>
<reference evidence="9 10" key="2">
    <citation type="submission" date="2018-08" db="EMBL/GenBank/DDBJ databases">
        <title>A genome reference for cultivated species of the human gut microbiota.</title>
        <authorList>
            <person name="Zou Y."/>
            <person name="Xue W."/>
            <person name="Luo G."/>
        </authorList>
    </citation>
    <scope>NUCLEOTIDE SEQUENCE [LARGE SCALE GENOMIC DNA]</scope>
    <source>
        <strain evidence="2 12">AF25-21</strain>
        <strain evidence="6 13">AF37-6AC</strain>
        <strain evidence="5 11">AF39-4</strain>
        <strain evidence="4 10">AM27-32LB</strain>
        <strain evidence="3 9">AM37-4AC</strain>
    </source>
</reference>
<dbReference type="EMBL" id="CABHNB010000011">
    <property type="protein sequence ID" value="VUW95544.1"/>
    <property type="molecule type" value="Genomic_DNA"/>
</dbReference>
<dbReference type="AlphaFoldDB" id="A0A174RLT2"/>